<dbReference type="Proteomes" id="UP000800093">
    <property type="component" value="Unassembled WGS sequence"/>
</dbReference>
<proteinExistence type="predicted"/>
<organism evidence="1 2">
    <name type="scientific">Lojkania enalia</name>
    <dbReference type="NCBI Taxonomy" id="147567"/>
    <lineage>
        <taxon>Eukaryota</taxon>
        <taxon>Fungi</taxon>
        <taxon>Dikarya</taxon>
        <taxon>Ascomycota</taxon>
        <taxon>Pezizomycotina</taxon>
        <taxon>Dothideomycetes</taxon>
        <taxon>Pleosporomycetidae</taxon>
        <taxon>Pleosporales</taxon>
        <taxon>Pleosporales incertae sedis</taxon>
        <taxon>Lojkania</taxon>
    </lineage>
</organism>
<keyword evidence="2" id="KW-1185">Reference proteome</keyword>
<gene>
    <name evidence="1" type="ORF">CC78DRAFT_575153</name>
</gene>
<evidence type="ECO:0000313" key="1">
    <source>
        <dbReference type="EMBL" id="KAF2269594.1"/>
    </source>
</evidence>
<protein>
    <submittedName>
        <fullName evidence="1">Uncharacterized protein</fullName>
    </submittedName>
</protein>
<dbReference type="EMBL" id="ML986582">
    <property type="protein sequence ID" value="KAF2269594.1"/>
    <property type="molecule type" value="Genomic_DNA"/>
</dbReference>
<dbReference type="AlphaFoldDB" id="A0A9P4NAF2"/>
<reference evidence="2" key="1">
    <citation type="journal article" date="2020" name="Stud. Mycol.">
        <title>101 Dothideomycetes genomes: A test case for predicting lifestyles and emergence of pathogens.</title>
        <authorList>
            <person name="Haridas S."/>
            <person name="Albert R."/>
            <person name="Binder M."/>
            <person name="Bloem J."/>
            <person name="LaButti K."/>
            <person name="Salamov A."/>
            <person name="Andreopoulos B."/>
            <person name="Baker S."/>
            <person name="Barry K."/>
            <person name="Bills G."/>
            <person name="Bluhm B."/>
            <person name="Cannon C."/>
            <person name="Castanera R."/>
            <person name="Culley D."/>
            <person name="Daum C."/>
            <person name="Ezra D."/>
            <person name="Gonzalez J."/>
            <person name="Henrissat B."/>
            <person name="Kuo A."/>
            <person name="Liang C."/>
            <person name="Lipzen A."/>
            <person name="Lutzoni F."/>
            <person name="Magnuson J."/>
            <person name="Mondo S."/>
            <person name="Nolan M."/>
            <person name="Ohm R."/>
            <person name="Pangilinan J."/>
            <person name="Park H.-J."/>
            <person name="Ramirez L."/>
            <person name="Alfaro M."/>
            <person name="Sun H."/>
            <person name="Tritt A."/>
            <person name="Yoshinaga Y."/>
            <person name="Zwiers L.-H."/>
            <person name="Turgeon B."/>
            <person name="Goodwin S."/>
            <person name="Spatafora J."/>
            <person name="Crous P."/>
            <person name="Grigoriev I."/>
        </authorList>
    </citation>
    <scope>NUCLEOTIDE SEQUENCE [LARGE SCALE GENOMIC DNA]</scope>
    <source>
        <strain evidence="2">CBS 304.66</strain>
    </source>
</reference>
<sequence length="82" mass="9302">MHPPIHHDDSRSRDHFAIEKEQQRRDQIVNGEVSQDLTTETIHLTLTRVGFRKAPVKVSNMSGMFGRQKLQLAPEIASAPTL</sequence>
<name>A0A9P4NAF2_9PLEO</name>
<evidence type="ECO:0000313" key="2">
    <source>
        <dbReference type="Proteomes" id="UP000800093"/>
    </source>
</evidence>
<comment type="caution">
    <text evidence="1">The sequence shown here is derived from an EMBL/GenBank/DDBJ whole genome shotgun (WGS) entry which is preliminary data.</text>
</comment>
<accession>A0A9P4NAF2</accession>